<feature type="compositionally biased region" description="Low complexity" evidence="1">
    <location>
        <begin position="284"/>
        <end position="294"/>
    </location>
</feature>
<dbReference type="OrthoDB" id="5968829at2759"/>
<accession>A0A9W9YSN1</accession>
<dbReference type="Proteomes" id="UP001163046">
    <property type="component" value="Unassembled WGS sequence"/>
</dbReference>
<feature type="compositionally biased region" description="Polar residues" evidence="1">
    <location>
        <begin position="615"/>
        <end position="625"/>
    </location>
</feature>
<dbReference type="PANTHER" id="PTHR45737">
    <property type="entry name" value="VON WILLEBRAND FACTOR A DOMAIN-CONTAINING PROTEIN 5A"/>
    <property type="match status" value="1"/>
</dbReference>
<dbReference type="PANTHER" id="PTHR45737:SF6">
    <property type="entry name" value="VON WILLEBRAND FACTOR A DOMAIN-CONTAINING PROTEIN 5A"/>
    <property type="match status" value="1"/>
</dbReference>
<dbReference type="AlphaFoldDB" id="A0A9W9YSN1"/>
<gene>
    <name evidence="2" type="primary">VWA5A_2</name>
    <name evidence="2" type="ORF">OS493_005617</name>
</gene>
<comment type="caution">
    <text evidence="2">The sequence shown here is derived from an EMBL/GenBank/DDBJ whole genome shotgun (WGS) entry which is preliminary data.</text>
</comment>
<evidence type="ECO:0000313" key="3">
    <source>
        <dbReference type="Proteomes" id="UP001163046"/>
    </source>
</evidence>
<protein>
    <submittedName>
        <fullName evidence="2">von Willebrand factor A domain-containing protein 5A</fullName>
    </submittedName>
</protein>
<sequence>MSNKFQVIKTLKRALQPVISDVNIAWDLAKGWTVHQIPSSLPPLFSGDRLVVYGVLKSSQNANEGGHNQVRLQGMFGNDEKVDHAITFSTPPTTNTRDIGLGTNGNVLVHQLAAKSLIQVKQDDHSETRSSGKEFEEAKTSIISISKSANVVSKFTSFVAVDKDSNQPVSGPLRKHVVPSYGYMSAQAQALGMHMLMSEMKCCCIDADDSLEACKKKKGGFALKSRKKAAPSSAPKAKSKGFFSLPSLFGGSTKAPPPAAASVSMAARRPPAYNEFDVDEESVKSVSPSVPAQSQKKKDPPTVLALITLQKASGSWDLTDQLQRCFDQRMPKEIAVGTSEGKLLWATALALVLLMGKFVEQKDEWEMIAEKGTKWMKKNLPATIKYSKVLESAETTVIKTLKRALQPVISDVNIAWDLAKGWTMHQIPSSLPPLFSGDRLVVYGVLKSSQNANEGGHNQVRLQGMLGNDEKVDHAITFSTRPTTNTRDIGLGTKGNVLVHQLAAKSLIQVKQDDHSETRSSGKEFEEAKSSIISISKSANVVSKFTSFVAVDKDSNQPVSGPLTKHVVPSYAFLGMHVMAVSNSTKKGGVGLKRKKKGASSSAPKAKSKGFVSLPSPNGSTTAQKQLPPASVSMAPRRPLAYSDVDVVGYDGCIKTSKGSRSIPEEERSSNSPGTYNVAESVWVMALVLLMGKFLDQKDEWEMIAEKATKWMKKNLSAGVAYEDVLEAAATTVSVTIH</sequence>
<evidence type="ECO:0000256" key="1">
    <source>
        <dbReference type="SAM" id="MobiDB-lite"/>
    </source>
</evidence>
<organism evidence="2 3">
    <name type="scientific">Desmophyllum pertusum</name>
    <dbReference type="NCBI Taxonomy" id="174260"/>
    <lineage>
        <taxon>Eukaryota</taxon>
        <taxon>Metazoa</taxon>
        <taxon>Cnidaria</taxon>
        <taxon>Anthozoa</taxon>
        <taxon>Hexacorallia</taxon>
        <taxon>Scleractinia</taxon>
        <taxon>Caryophylliina</taxon>
        <taxon>Caryophylliidae</taxon>
        <taxon>Desmophyllum</taxon>
    </lineage>
</organism>
<feature type="region of interest" description="Disordered" evidence="1">
    <location>
        <begin position="586"/>
        <end position="631"/>
    </location>
</feature>
<feature type="region of interest" description="Disordered" evidence="1">
    <location>
        <begin position="277"/>
        <end position="298"/>
    </location>
</feature>
<evidence type="ECO:0000313" key="2">
    <source>
        <dbReference type="EMBL" id="KAJ7365508.1"/>
    </source>
</evidence>
<proteinExistence type="predicted"/>
<keyword evidence="3" id="KW-1185">Reference proteome</keyword>
<reference evidence="2" key="1">
    <citation type="submission" date="2023-01" db="EMBL/GenBank/DDBJ databases">
        <title>Genome assembly of the deep-sea coral Lophelia pertusa.</title>
        <authorList>
            <person name="Herrera S."/>
            <person name="Cordes E."/>
        </authorList>
    </citation>
    <scope>NUCLEOTIDE SEQUENCE</scope>
    <source>
        <strain evidence="2">USNM1676648</strain>
        <tissue evidence="2">Polyp</tissue>
    </source>
</reference>
<dbReference type="EMBL" id="MU827303">
    <property type="protein sequence ID" value="KAJ7365508.1"/>
    <property type="molecule type" value="Genomic_DNA"/>
</dbReference>
<name>A0A9W9YSN1_9CNID</name>